<dbReference type="PANTHER" id="PTHR43081">
    <property type="entry name" value="ADENYLATE CYCLASE, TERMINAL-DIFFERENTIATION SPECIFIC-RELATED"/>
    <property type="match status" value="1"/>
</dbReference>
<evidence type="ECO:0000313" key="3">
    <source>
        <dbReference type="Proteomes" id="UP001315278"/>
    </source>
</evidence>
<dbReference type="InterPro" id="IPR029787">
    <property type="entry name" value="Nucleotide_cyclase"/>
</dbReference>
<feature type="domain" description="Guanylate cyclase" evidence="1">
    <location>
        <begin position="11"/>
        <end position="121"/>
    </location>
</feature>
<dbReference type="Gene3D" id="3.30.70.1230">
    <property type="entry name" value="Nucleotide cyclase"/>
    <property type="match status" value="1"/>
</dbReference>
<reference evidence="3" key="1">
    <citation type="journal article" date="2021" name="ISME J.">
        <title>Evolutionary origin and ecological implication of a unique nif island in free-living Bradyrhizobium lineages.</title>
        <authorList>
            <person name="Tao J."/>
        </authorList>
    </citation>
    <scope>NUCLEOTIDE SEQUENCE [LARGE SCALE GENOMIC DNA]</scope>
    <source>
        <strain evidence="3">SZCCT0434</strain>
    </source>
</reference>
<dbReference type="InterPro" id="IPR050697">
    <property type="entry name" value="Adenylyl/Guanylyl_Cyclase_3/4"/>
</dbReference>
<dbReference type="SUPFAM" id="SSF55073">
    <property type="entry name" value="Nucleotide cyclase"/>
    <property type="match status" value="1"/>
</dbReference>
<evidence type="ECO:0000313" key="2">
    <source>
        <dbReference type="EMBL" id="MBR0801867.1"/>
    </source>
</evidence>
<dbReference type="CDD" id="cd07302">
    <property type="entry name" value="CHD"/>
    <property type="match status" value="1"/>
</dbReference>
<dbReference type="SUPFAM" id="SSF48452">
    <property type="entry name" value="TPR-like"/>
    <property type="match status" value="1"/>
</dbReference>
<name>A0ABS5FYL1_9BRAD</name>
<dbReference type="InterPro" id="IPR001054">
    <property type="entry name" value="A/G_cyclase"/>
</dbReference>
<dbReference type="RefSeq" id="WP_212495748.1">
    <property type="nucleotide sequence ID" value="NZ_JAFCJH010000122.1"/>
</dbReference>
<dbReference type="Gene3D" id="1.25.40.10">
    <property type="entry name" value="Tetratricopeptide repeat domain"/>
    <property type="match status" value="1"/>
</dbReference>
<dbReference type="Proteomes" id="UP001315278">
    <property type="component" value="Unassembled WGS sequence"/>
</dbReference>
<dbReference type="EMBL" id="JAFCJH010000122">
    <property type="protein sequence ID" value="MBR0801867.1"/>
    <property type="molecule type" value="Genomic_DNA"/>
</dbReference>
<evidence type="ECO:0000259" key="1">
    <source>
        <dbReference type="PROSITE" id="PS50125"/>
    </source>
</evidence>
<dbReference type="Pfam" id="PF00211">
    <property type="entry name" value="Guanylate_cyc"/>
    <property type="match status" value="1"/>
</dbReference>
<keyword evidence="3" id="KW-1185">Reference proteome</keyword>
<dbReference type="SMART" id="SM00028">
    <property type="entry name" value="TPR"/>
    <property type="match status" value="5"/>
</dbReference>
<dbReference type="Gene3D" id="3.40.50.10610">
    <property type="entry name" value="ABC-type transport auxiliary lipoprotein component"/>
    <property type="match status" value="1"/>
</dbReference>
<comment type="caution">
    <text evidence="2">The sequence shown here is derived from an EMBL/GenBank/DDBJ whole genome shotgun (WGS) entry which is preliminary data.</text>
</comment>
<dbReference type="InterPro" id="IPR019734">
    <property type="entry name" value="TPR_rpt"/>
</dbReference>
<gene>
    <name evidence="2" type="ORF">JQ615_41810</name>
</gene>
<sequence>MEERVQRRLAAILAADVVGYSAMMERAEEATYAEIGRLRREVIEPGLSGYQGRLIKTTGDGILAEFASPVSAVRCAAEIQKQLLSAAGPIQLRIGINLGDVIVDAQGDVFGDGINIAARLESIADPGGILVSGKVHSEVEGKLDVAFEDRGEQYLKNISKPVRAFAVRSGAEQPIAAIRAAPALPDKPSIAVLPFQNMSGDPEQEYFADGMVEDIITALSRFKSLFVIARNSSFTYKGKSVDIKQVGRELGVRYVLEGSVRSSSNRVRITAQLIDAETGGHLWAERYDRDLADIFAVQDEITEAVAIAIQPAVEQMEQWRAVRKPPESLSSWEAYQRGLWHAARIGTADNEAAETFFRRAIDLDPSFAPAHAWLVIAILSKAWLYQTKGMSEALDEALPVAQKAISLDPLDAVAHCGVGYAWFFRGDHDGALVEARQALKVNLNYAGAHQLLGSTLVFSGHPREGIEGLRMAMRLDPNDLQRQVRLVHISMGYYFLRDYDAAADAAKAIVRSHPDLGTRSLAAALGQAGRLDEAKQALQKTITVAPKAFEMFVRRRAPWFRPEDHQHILEGLRKAGWEG</sequence>
<dbReference type="PANTHER" id="PTHR43081:SF19">
    <property type="entry name" value="PH-SENSITIVE ADENYLATE CYCLASE RV1264"/>
    <property type="match status" value="1"/>
</dbReference>
<protein>
    <submittedName>
        <fullName evidence="2">Adenylate cyclase</fullName>
    </submittedName>
</protein>
<organism evidence="2 3">
    <name type="scientific">Bradyrhizobium jicamae</name>
    <dbReference type="NCBI Taxonomy" id="280332"/>
    <lineage>
        <taxon>Bacteria</taxon>
        <taxon>Pseudomonadati</taxon>
        <taxon>Pseudomonadota</taxon>
        <taxon>Alphaproteobacteria</taxon>
        <taxon>Hyphomicrobiales</taxon>
        <taxon>Nitrobacteraceae</taxon>
        <taxon>Bradyrhizobium</taxon>
    </lineage>
</organism>
<dbReference type="PROSITE" id="PS50125">
    <property type="entry name" value="GUANYLATE_CYCLASE_2"/>
    <property type="match status" value="1"/>
</dbReference>
<proteinExistence type="predicted"/>
<accession>A0ABS5FYL1</accession>
<dbReference type="InterPro" id="IPR011990">
    <property type="entry name" value="TPR-like_helical_dom_sf"/>
</dbReference>